<evidence type="ECO:0000313" key="2">
    <source>
        <dbReference type="Proteomes" id="UP000016662"/>
    </source>
</evidence>
<dbReference type="STRING" id="411473.RUMCAL_01293"/>
<dbReference type="HOGENOM" id="CLU_1531450_0_0_9"/>
<dbReference type="PATRIC" id="fig|411473.3.peg.1054"/>
<sequence length="175" mass="18636">MSAGIGEIMRKWIGILMAVGFCLCTGCGRTASPEASETETSSVVTTAKVQLDAVQTTAAVQEDDAAAVTTKKKTVDVPNGKKLTAVTPKQTLDTVEKQEITTAETQSTTAIEMVYYSATGSYWHLSEECAKEDYVHVVYNMQGETMPAPKPHIIKSPKTMIVGGKTPCPNCAAGE</sequence>
<dbReference type="AlphaFoldDB" id="U2KCT4"/>
<evidence type="ECO:0000313" key="1">
    <source>
        <dbReference type="EMBL" id="ERJ96346.1"/>
    </source>
</evidence>
<accession>U2KCT4</accession>
<proteinExistence type="predicted"/>
<name>U2KCT4_9FIRM</name>
<organism evidence="1 2">
    <name type="scientific">Ruminococcus callidus ATCC 27760</name>
    <dbReference type="NCBI Taxonomy" id="411473"/>
    <lineage>
        <taxon>Bacteria</taxon>
        <taxon>Bacillati</taxon>
        <taxon>Bacillota</taxon>
        <taxon>Clostridia</taxon>
        <taxon>Eubacteriales</taxon>
        <taxon>Oscillospiraceae</taxon>
        <taxon>Ruminococcus</taxon>
    </lineage>
</organism>
<keyword evidence="2" id="KW-1185">Reference proteome</keyword>
<comment type="caution">
    <text evidence="1">The sequence shown here is derived from an EMBL/GenBank/DDBJ whole genome shotgun (WGS) entry which is preliminary data.</text>
</comment>
<dbReference type="Proteomes" id="UP000016662">
    <property type="component" value="Unassembled WGS sequence"/>
</dbReference>
<gene>
    <name evidence="1" type="ORF">RUMCAL_01293</name>
</gene>
<dbReference type="EMBL" id="AWVF01000167">
    <property type="protein sequence ID" value="ERJ96346.1"/>
    <property type="molecule type" value="Genomic_DNA"/>
</dbReference>
<reference evidence="1 2" key="1">
    <citation type="submission" date="2013-07" db="EMBL/GenBank/DDBJ databases">
        <authorList>
            <person name="Weinstock G."/>
            <person name="Sodergren E."/>
            <person name="Wylie T."/>
            <person name="Fulton L."/>
            <person name="Fulton R."/>
            <person name="Fronick C."/>
            <person name="O'Laughlin M."/>
            <person name="Godfrey J."/>
            <person name="Miner T."/>
            <person name="Herter B."/>
            <person name="Appelbaum E."/>
            <person name="Cordes M."/>
            <person name="Lek S."/>
            <person name="Wollam A."/>
            <person name="Pepin K.H."/>
            <person name="Palsikar V.B."/>
            <person name="Mitreva M."/>
            <person name="Wilson R.K."/>
        </authorList>
    </citation>
    <scope>NUCLEOTIDE SEQUENCE [LARGE SCALE GENOMIC DNA]</scope>
    <source>
        <strain evidence="1 2">ATCC 27760</strain>
    </source>
</reference>
<protein>
    <submittedName>
        <fullName evidence="1">Uncharacterized protein</fullName>
    </submittedName>
</protein>